<dbReference type="AlphaFoldDB" id="A0AAD8EHD7"/>
<feature type="non-terminal residue" evidence="1">
    <location>
        <position position="1"/>
    </location>
</feature>
<protein>
    <submittedName>
        <fullName evidence="1">Uncharacterized protein</fullName>
    </submittedName>
</protein>
<keyword evidence="2" id="KW-1185">Reference proteome</keyword>
<reference evidence="1" key="1">
    <citation type="journal article" date="2023" name="IScience">
        <title>Live-bearing cockroach genome reveals convergent evolutionary mechanisms linked to viviparity in insects and beyond.</title>
        <authorList>
            <person name="Fouks B."/>
            <person name="Harrison M.C."/>
            <person name="Mikhailova A.A."/>
            <person name="Marchal E."/>
            <person name="English S."/>
            <person name="Carruthers M."/>
            <person name="Jennings E.C."/>
            <person name="Chiamaka E.L."/>
            <person name="Frigard R.A."/>
            <person name="Pippel M."/>
            <person name="Attardo G.M."/>
            <person name="Benoit J.B."/>
            <person name="Bornberg-Bauer E."/>
            <person name="Tobe S.S."/>
        </authorList>
    </citation>
    <scope>NUCLEOTIDE SEQUENCE</scope>
    <source>
        <strain evidence="1">Stay&amp;Tobe</strain>
    </source>
</reference>
<gene>
    <name evidence="1" type="ORF">L9F63_016390</name>
</gene>
<accession>A0AAD8EHD7</accession>
<reference evidence="1" key="2">
    <citation type="submission" date="2023-05" db="EMBL/GenBank/DDBJ databases">
        <authorList>
            <person name="Fouks B."/>
        </authorList>
    </citation>
    <scope>NUCLEOTIDE SEQUENCE</scope>
    <source>
        <strain evidence="1">Stay&amp;Tobe</strain>
        <tissue evidence="1">Testes</tissue>
    </source>
</reference>
<sequence>IQLYGFNAELYHNMSEAQHKSQGIVGISLMVQPYAMSVQEVYDWRKKILAGRDSVEDEPHQRRQRRSITADNIRAVRDLIEEDRRVVQICHPDGIKKLPTRWKKYISSPIGKEAGKFGPTKKR</sequence>
<evidence type="ECO:0000313" key="1">
    <source>
        <dbReference type="EMBL" id="KAJ9590620.1"/>
    </source>
</evidence>
<dbReference type="Proteomes" id="UP001233999">
    <property type="component" value="Unassembled WGS sequence"/>
</dbReference>
<name>A0AAD8EHD7_DIPPU</name>
<comment type="caution">
    <text evidence="1">The sequence shown here is derived from an EMBL/GenBank/DDBJ whole genome shotgun (WGS) entry which is preliminary data.</text>
</comment>
<proteinExistence type="predicted"/>
<evidence type="ECO:0000313" key="2">
    <source>
        <dbReference type="Proteomes" id="UP001233999"/>
    </source>
</evidence>
<feature type="non-terminal residue" evidence="1">
    <location>
        <position position="123"/>
    </location>
</feature>
<dbReference type="EMBL" id="JASPKZ010004202">
    <property type="protein sequence ID" value="KAJ9590620.1"/>
    <property type="molecule type" value="Genomic_DNA"/>
</dbReference>
<organism evidence="1 2">
    <name type="scientific">Diploptera punctata</name>
    <name type="common">Pacific beetle cockroach</name>
    <dbReference type="NCBI Taxonomy" id="6984"/>
    <lineage>
        <taxon>Eukaryota</taxon>
        <taxon>Metazoa</taxon>
        <taxon>Ecdysozoa</taxon>
        <taxon>Arthropoda</taxon>
        <taxon>Hexapoda</taxon>
        <taxon>Insecta</taxon>
        <taxon>Pterygota</taxon>
        <taxon>Neoptera</taxon>
        <taxon>Polyneoptera</taxon>
        <taxon>Dictyoptera</taxon>
        <taxon>Blattodea</taxon>
        <taxon>Blaberoidea</taxon>
        <taxon>Blaberidae</taxon>
        <taxon>Diplopterinae</taxon>
        <taxon>Diploptera</taxon>
    </lineage>
</organism>